<name>A0AA37T0D8_9ALTE</name>
<dbReference type="PRINTS" id="PR00702">
    <property type="entry name" value="ACRIFLAVINRP"/>
</dbReference>
<feature type="transmembrane region" description="Helical" evidence="1">
    <location>
        <begin position="975"/>
        <end position="1001"/>
    </location>
</feature>
<dbReference type="Gene3D" id="3.30.2090.10">
    <property type="entry name" value="Multidrug efflux transporter AcrB TolC docking domain, DN and DC subdomains"/>
    <property type="match status" value="2"/>
</dbReference>
<gene>
    <name evidence="2" type="ORF">GCM10007852_24670</name>
</gene>
<dbReference type="GO" id="GO:0005886">
    <property type="term" value="C:plasma membrane"/>
    <property type="evidence" value="ECO:0007669"/>
    <property type="project" value="TreeGrafter"/>
</dbReference>
<dbReference type="Gene3D" id="1.20.1640.10">
    <property type="entry name" value="Multidrug efflux transporter AcrB transmembrane domain"/>
    <property type="match status" value="2"/>
</dbReference>
<feature type="transmembrane region" description="Helical" evidence="1">
    <location>
        <begin position="871"/>
        <end position="893"/>
    </location>
</feature>
<reference evidence="2" key="2">
    <citation type="submission" date="2023-01" db="EMBL/GenBank/DDBJ databases">
        <title>Draft genome sequence of Agaribacter marinus strain NBRC 110023.</title>
        <authorList>
            <person name="Sun Q."/>
            <person name="Mori K."/>
        </authorList>
    </citation>
    <scope>NUCLEOTIDE SEQUENCE</scope>
    <source>
        <strain evidence="2">NBRC 110023</strain>
    </source>
</reference>
<dbReference type="Proteomes" id="UP001156601">
    <property type="component" value="Unassembled WGS sequence"/>
</dbReference>
<feature type="transmembrane region" description="Helical" evidence="1">
    <location>
        <begin position="516"/>
        <end position="532"/>
    </location>
</feature>
<dbReference type="Gene3D" id="3.30.70.1430">
    <property type="entry name" value="Multidrug efflux transporter AcrB pore domain"/>
    <property type="match status" value="2"/>
</dbReference>
<comment type="caution">
    <text evidence="2">The sequence shown here is derived from an EMBL/GenBank/DDBJ whole genome shotgun (WGS) entry which is preliminary data.</text>
</comment>
<dbReference type="Gene3D" id="3.30.70.1320">
    <property type="entry name" value="Multidrug efflux transporter AcrB pore domain like"/>
    <property type="match status" value="1"/>
</dbReference>
<organism evidence="2 3">
    <name type="scientific">Agaribacter marinus</name>
    <dbReference type="NCBI Taxonomy" id="1431249"/>
    <lineage>
        <taxon>Bacteria</taxon>
        <taxon>Pseudomonadati</taxon>
        <taxon>Pseudomonadota</taxon>
        <taxon>Gammaproteobacteria</taxon>
        <taxon>Alteromonadales</taxon>
        <taxon>Alteromonadaceae</taxon>
        <taxon>Agaribacter</taxon>
    </lineage>
</organism>
<dbReference type="InterPro" id="IPR027463">
    <property type="entry name" value="AcrB_DN_DC_subdom"/>
</dbReference>
<keyword evidence="1" id="KW-0472">Membrane</keyword>
<protein>
    <submittedName>
        <fullName evidence="2">Acriflavin resistance protein</fullName>
    </submittedName>
</protein>
<feature type="transmembrane region" description="Helical" evidence="1">
    <location>
        <begin position="461"/>
        <end position="483"/>
    </location>
</feature>
<dbReference type="AlphaFoldDB" id="A0AA37T0D8"/>
<feature type="transmembrane region" description="Helical" evidence="1">
    <location>
        <begin position="846"/>
        <end position="864"/>
    </location>
</feature>
<feature type="transmembrane region" description="Helical" evidence="1">
    <location>
        <begin position="946"/>
        <end position="963"/>
    </location>
</feature>
<keyword evidence="1" id="KW-1133">Transmembrane helix</keyword>
<sequence length="1011" mass="111644">MQQYHKFWFLQERLIFGLVIIISLVGLFTWFNINEQEDPFFPYRNGNVTIIAPGMSAKAIEDTIVQPFERLLATVDGIDRVSSESSDGTAIIEIELDETIYETEFYWQRIREKVSEAQSKYGHLVSKLSLDDRVQDTAGVVLTIETSKPLLEARHYALFVRDELYKLAAVRKIELIGDPGEQIDVLYSQASMLELGISPENIANQIADANSLRNIGVLKGQLYQSNISSLTRIDNIEKLKAVEITTADNKIVTLSDIAKVRKAPLTIEQTSFWLNGKKSIGLTLVVPPNTIRVTDFGDALITKIDALNQKQSDYVIKPVFFQPEWTERRRNDLALSLFYSSIGVGLVLFLLMSKKVAFVVTLTIPAIALSAIAIFGIYGGVLHQMSIAGLVISLGLMVDNSIVMSELISRYRQQGFSNIAASHKAIKELYRPLATSTFTTIAAFVPMLLSEGNVADFIRMIPVVVIIAIVISYLYSLALLPAITNNLAIFKEGGSSTRFNRLGEELAKLGTRHPKLVILLFIGLVVLSFMGSEQQGGEFFPKSSRNQAYIDIEGSFGLSLEASLQTTKQVEHLLKQNDNITNIISFVGNSGPSFYYNLNPAPHNPHVARVVFETSSNELIPGIVEQLNQTFAKQFTSTRVQAREIGQGPPIEAPIEIRVLGDNRKQLLAASEAIFSLVNNHHDTTDARRGYIVGKPTLGFEVNELNLQNAQIKRSELSNMISWRTTGINVTEVPQERESTPVVLRENQDINHVDSNYIMNTVVMNHQGQTFPLSLFAQQRFTGEVPRLMRWKGFNSNVIKANVKLGVDAASVIENLLPKLNKITEQYQVTLALGGEAEETSNSNDALLKTLPIGAILLFSALILQFNSFRISGLIMLTIPLAMIGVKPTLAIVGVNFGFMSILGLLALTGIVVNTAIILIDTVLVKIKEEKASLSTAIELATIERFRPVLLSACTTIVGMIPLTSPSSPLWPPMAWTIIGGLITSTVLTLIVLPACLTLTLDEKKIRGDKI</sequence>
<feature type="transmembrane region" description="Helical" evidence="1">
    <location>
        <begin position="358"/>
        <end position="381"/>
    </location>
</feature>
<dbReference type="Gene3D" id="3.30.70.1440">
    <property type="entry name" value="Multidrug efflux transporter AcrB pore domain"/>
    <property type="match status" value="1"/>
</dbReference>
<dbReference type="SUPFAM" id="SSF82693">
    <property type="entry name" value="Multidrug efflux transporter AcrB pore domain, PN1, PN2, PC1 and PC2 subdomains"/>
    <property type="match status" value="1"/>
</dbReference>
<feature type="transmembrane region" description="Helical" evidence="1">
    <location>
        <begin position="14"/>
        <end position="33"/>
    </location>
</feature>
<accession>A0AA37T0D8</accession>
<evidence type="ECO:0000256" key="1">
    <source>
        <dbReference type="SAM" id="Phobius"/>
    </source>
</evidence>
<dbReference type="PANTHER" id="PTHR32063">
    <property type="match status" value="1"/>
</dbReference>
<keyword evidence="3" id="KW-1185">Reference proteome</keyword>
<dbReference type="InterPro" id="IPR001036">
    <property type="entry name" value="Acrflvin-R"/>
</dbReference>
<feature type="transmembrane region" description="Helical" evidence="1">
    <location>
        <begin position="333"/>
        <end position="351"/>
    </location>
</feature>
<feature type="transmembrane region" description="Helical" evidence="1">
    <location>
        <begin position="387"/>
        <end position="408"/>
    </location>
</feature>
<evidence type="ECO:0000313" key="3">
    <source>
        <dbReference type="Proteomes" id="UP001156601"/>
    </source>
</evidence>
<reference evidence="2" key="1">
    <citation type="journal article" date="2014" name="Int. J. Syst. Evol. Microbiol.">
        <title>Complete genome sequence of Corynebacterium casei LMG S-19264T (=DSM 44701T), isolated from a smear-ripened cheese.</title>
        <authorList>
            <consortium name="US DOE Joint Genome Institute (JGI-PGF)"/>
            <person name="Walter F."/>
            <person name="Albersmeier A."/>
            <person name="Kalinowski J."/>
            <person name="Ruckert C."/>
        </authorList>
    </citation>
    <scope>NUCLEOTIDE SEQUENCE</scope>
    <source>
        <strain evidence="2">NBRC 110023</strain>
    </source>
</reference>
<dbReference type="EMBL" id="BSOT01000006">
    <property type="protein sequence ID" value="GLR71559.1"/>
    <property type="molecule type" value="Genomic_DNA"/>
</dbReference>
<dbReference type="RefSeq" id="WP_284217911.1">
    <property type="nucleotide sequence ID" value="NZ_BSOT01000006.1"/>
</dbReference>
<feature type="transmembrane region" description="Helical" evidence="1">
    <location>
        <begin position="429"/>
        <end position="449"/>
    </location>
</feature>
<proteinExistence type="predicted"/>
<dbReference type="SUPFAM" id="SSF82714">
    <property type="entry name" value="Multidrug efflux transporter AcrB TolC docking domain, DN and DC subdomains"/>
    <property type="match status" value="1"/>
</dbReference>
<dbReference type="PANTHER" id="PTHR32063:SF18">
    <property type="entry name" value="CATION EFFLUX SYSTEM PROTEIN"/>
    <property type="match status" value="1"/>
</dbReference>
<feature type="transmembrane region" description="Helical" evidence="1">
    <location>
        <begin position="899"/>
        <end position="925"/>
    </location>
</feature>
<evidence type="ECO:0000313" key="2">
    <source>
        <dbReference type="EMBL" id="GLR71559.1"/>
    </source>
</evidence>
<dbReference type="Pfam" id="PF00873">
    <property type="entry name" value="ACR_tran"/>
    <property type="match status" value="1"/>
</dbReference>
<dbReference type="GO" id="GO:0042910">
    <property type="term" value="F:xenobiotic transmembrane transporter activity"/>
    <property type="evidence" value="ECO:0007669"/>
    <property type="project" value="TreeGrafter"/>
</dbReference>
<keyword evidence="1" id="KW-0812">Transmembrane</keyword>
<dbReference type="SUPFAM" id="SSF82866">
    <property type="entry name" value="Multidrug efflux transporter AcrB transmembrane domain"/>
    <property type="match status" value="2"/>
</dbReference>